<dbReference type="InterPro" id="IPR004088">
    <property type="entry name" value="KH_dom_type_1"/>
</dbReference>
<dbReference type="CDD" id="cd22459">
    <property type="entry name" value="KH-I_PEPPER_rpt1_like"/>
    <property type="match status" value="1"/>
</dbReference>
<dbReference type="Proteomes" id="UP000708148">
    <property type="component" value="Unassembled WGS sequence"/>
</dbReference>
<organism evidence="4 5">
    <name type="scientific">Ostreobium quekettii</name>
    <dbReference type="NCBI Taxonomy" id="121088"/>
    <lineage>
        <taxon>Eukaryota</taxon>
        <taxon>Viridiplantae</taxon>
        <taxon>Chlorophyta</taxon>
        <taxon>core chlorophytes</taxon>
        <taxon>Ulvophyceae</taxon>
        <taxon>TCBD clade</taxon>
        <taxon>Bryopsidales</taxon>
        <taxon>Ostreobineae</taxon>
        <taxon>Ostreobiaceae</taxon>
        <taxon>Ostreobium</taxon>
    </lineage>
</organism>
<dbReference type="EMBL" id="CAJHUC010000448">
    <property type="protein sequence ID" value="CAD7696229.1"/>
    <property type="molecule type" value="Genomic_DNA"/>
</dbReference>
<evidence type="ECO:0000313" key="5">
    <source>
        <dbReference type="Proteomes" id="UP000708148"/>
    </source>
</evidence>
<feature type="domain" description="K Homology" evidence="3">
    <location>
        <begin position="45"/>
        <end position="120"/>
    </location>
</feature>
<reference evidence="4" key="1">
    <citation type="submission" date="2020-12" db="EMBL/GenBank/DDBJ databases">
        <authorList>
            <person name="Iha C."/>
        </authorList>
    </citation>
    <scope>NUCLEOTIDE SEQUENCE</scope>
</reference>
<keyword evidence="2" id="KW-0694">RNA-binding</keyword>
<feature type="domain" description="K Homology" evidence="3">
    <location>
        <begin position="269"/>
        <end position="344"/>
    </location>
</feature>
<dbReference type="PROSITE" id="PS50084">
    <property type="entry name" value="KH_TYPE_1"/>
    <property type="match status" value="4"/>
</dbReference>
<name>A0A8S1IPM2_9CHLO</name>
<dbReference type="Gene3D" id="3.30.1370.10">
    <property type="entry name" value="K Homology domain, type 1"/>
    <property type="match status" value="4"/>
</dbReference>
<dbReference type="AlphaFoldDB" id="A0A8S1IPM2"/>
<comment type="caution">
    <text evidence="4">The sequence shown here is derived from an EMBL/GenBank/DDBJ whole genome shotgun (WGS) entry which is preliminary data.</text>
</comment>
<dbReference type="OrthoDB" id="1937934at2759"/>
<dbReference type="InterPro" id="IPR036612">
    <property type="entry name" value="KH_dom_type_1_sf"/>
</dbReference>
<keyword evidence="5" id="KW-1185">Reference proteome</keyword>
<evidence type="ECO:0000313" key="4">
    <source>
        <dbReference type="EMBL" id="CAD7696229.1"/>
    </source>
</evidence>
<feature type="domain" description="K Homology" evidence="3">
    <location>
        <begin position="458"/>
        <end position="527"/>
    </location>
</feature>
<protein>
    <recommendedName>
        <fullName evidence="3">K Homology domain-containing protein</fullName>
    </recommendedName>
</protein>
<keyword evidence="1" id="KW-0677">Repeat</keyword>
<feature type="domain" description="K Homology" evidence="3">
    <location>
        <begin position="184"/>
        <end position="257"/>
    </location>
</feature>
<evidence type="ECO:0000259" key="3">
    <source>
        <dbReference type="SMART" id="SM00322"/>
    </source>
</evidence>
<dbReference type="SMART" id="SM00322">
    <property type="entry name" value="KH"/>
    <property type="match status" value="4"/>
</dbReference>
<dbReference type="SUPFAM" id="SSF54791">
    <property type="entry name" value="Eukaryotic type KH-domain (KH-domain type I)"/>
    <property type="match status" value="4"/>
</dbReference>
<evidence type="ECO:0000256" key="1">
    <source>
        <dbReference type="ARBA" id="ARBA00022737"/>
    </source>
</evidence>
<dbReference type="PANTHER" id="PTHR10288">
    <property type="entry name" value="KH DOMAIN CONTAINING RNA BINDING PROTEIN"/>
    <property type="match status" value="1"/>
</dbReference>
<proteinExistence type="predicted"/>
<gene>
    <name evidence="4" type="ORF">OSTQU699_LOCUS1590</name>
</gene>
<dbReference type="Pfam" id="PF00013">
    <property type="entry name" value="KH_1"/>
    <property type="match status" value="4"/>
</dbReference>
<dbReference type="InterPro" id="IPR004087">
    <property type="entry name" value="KH_dom"/>
</dbReference>
<accession>A0A8S1IPM2</accession>
<sequence length="572" mass="59641">MPSLHPEAVLELMRLSTTVPAEVALRGVLDKIFQEDMPEDGGDLPRVTIRMLVDAGQIGAVLGKGGSIIADMRRNTNAQIKVLQGNELPACALETDEIVQVFGEYDKAVAAVNIIAQKLKGAPQRRRNVPQMGAPHNPALGQQHFMSPSPSGVSAFGVGVSPGVSNVLQLPGVGPQLLGGAGLVEATFRLLVPEKLTGSIIGKGGEVIRRIREETGAKVIIYNTVERCDERVLKCVSMDDTTAQVCAAQEAMIRALFCLFKNEENNPGAVLSIRMLIPSDQIGAIMGKKGTIIKGIRRDTGAILVVQPRDQLPACSHEGDELFEIKGKMDSVISAFQTVCSLLRTNMGRTQAKAAAEAGGGDPNIPAGAFGSGGFGGVSQGPLTVIADNPVMLTAAGAPGVALQAGGFGVGVPGPQNLINQYAQAGGLIQQMQQPQLAGAIDPSVLGLMPNLNMAGAGQVSVRLLLTQLQANAVTGQGGTNLRQIREISGAFVKLHNPQANGDRELELVGTHEQTQAAQNLVNTFLLVASLPTQVRVVVNADGTVMQGQPTVGTGLSTGGLTGGAQFIMKQE</sequence>
<dbReference type="GO" id="GO:0003723">
    <property type="term" value="F:RNA binding"/>
    <property type="evidence" value="ECO:0007669"/>
    <property type="project" value="UniProtKB-UniRule"/>
</dbReference>
<evidence type="ECO:0000256" key="2">
    <source>
        <dbReference type="PROSITE-ProRule" id="PRU00117"/>
    </source>
</evidence>